<reference evidence="6 7" key="1">
    <citation type="submission" date="2020-07" db="EMBL/GenBank/DDBJ databases">
        <title>Sequencing the genomes of 1000 actinobacteria strains.</title>
        <authorList>
            <person name="Klenk H.-P."/>
        </authorList>
    </citation>
    <scope>NUCLEOTIDE SEQUENCE [LARGE SCALE GENOMIC DNA]</scope>
    <source>
        <strain evidence="6 7">DSM 29531</strain>
    </source>
</reference>
<feature type="domain" description="Sugar-binding" evidence="5">
    <location>
        <begin position="68"/>
        <end position="311"/>
    </location>
</feature>
<dbReference type="InterPro" id="IPR007324">
    <property type="entry name" value="Sugar-bd_dom_put"/>
</dbReference>
<protein>
    <submittedName>
        <fullName evidence="6">DNA-binding transcriptional regulator LsrR (DeoR family)</fullName>
    </submittedName>
</protein>
<keyword evidence="3 6" id="KW-0238">DNA-binding</keyword>
<keyword evidence="2" id="KW-0805">Transcription regulation</keyword>
<dbReference type="RefSeq" id="WP_179481187.1">
    <property type="nucleotide sequence ID" value="NZ_JACCFW010000001.1"/>
</dbReference>
<dbReference type="Pfam" id="PF04198">
    <property type="entry name" value="Sugar-bind"/>
    <property type="match status" value="1"/>
</dbReference>
<dbReference type="InterPro" id="IPR051054">
    <property type="entry name" value="SorC_transcr_regulators"/>
</dbReference>
<evidence type="ECO:0000256" key="3">
    <source>
        <dbReference type="ARBA" id="ARBA00023125"/>
    </source>
</evidence>
<evidence type="ECO:0000256" key="4">
    <source>
        <dbReference type="ARBA" id="ARBA00023163"/>
    </source>
</evidence>
<dbReference type="AlphaFoldDB" id="A0A853DG27"/>
<sequence length="321" mass="33787">MPASPGHQRTLLAEVARAFYLHDLPKTKIGEAFGISRFQVARLLDQARATGVVTIEIHDSRADAHGSETDLASLLGVDSVKVIELADTSAEQRIEQFGAAVLTVAVQTIRPHTTVGLAWSRTLDLIAPSMPALPPCHLVQLTGAVETAGGSLFARILTQLDRQGGARTFPLHAPLVVDRRETADDLRRQPVVAETLAMADALDLAVVAIGGWTAGESAVYENIPSALRAQCAAAGVISEFSGILLNGEGHAVPTPLDGRVMAIRLPQLRAAKQVIGFAHGAGRAAAVRAAARSRTFTDLIIDRSLASALLAANDIPTHADP</sequence>
<dbReference type="GO" id="GO:0030246">
    <property type="term" value="F:carbohydrate binding"/>
    <property type="evidence" value="ECO:0007669"/>
    <property type="project" value="InterPro"/>
</dbReference>
<organism evidence="6 7">
    <name type="scientific">Allobranchiibius huperziae</name>
    <dbReference type="NCBI Taxonomy" id="1874116"/>
    <lineage>
        <taxon>Bacteria</taxon>
        <taxon>Bacillati</taxon>
        <taxon>Actinomycetota</taxon>
        <taxon>Actinomycetes</taxon>
        <taxon>Micrococcales</taxon>
        <taxon>Dermacoccaceae</taxon>
        <taxon>Allobranchiibius</taxon>
    </lineage>
</organism>
<dbReference type="Gene3D" id="1.10.10.10">
    <property type="entry name" value="Winged helix-like DNA-binding domain superfamily/Winged helix DNA-binding domain"/>
    <property type="match status" value="1"/>
</dbReference>
<dbReference type="InterPro" id="IPR036388">
    <property type="entry name" value="WH-like_DNA-bd_sf"/>
</dbReference>
<proteinExistence type="inferred from homology"/>
<dbReference type="Gene3D" id="3.40.50.1360">
    <property type="match status" value="1"/>
</dbReference>
<accession>A0A853DG27</accession>
<keyword evidence="4" id="KW-0804">Transcription</keyword>
<evidence type="ECO:0000259" key="5">
    <source>
        <dbReference type="Pfam" id="PF04198"/>
    </source>
</evidence>
<evidence type="ECO:0000313" key="7">
    <source>
        <dbReference type="Proteomes" id="UP000571817"/>
    </source>
</evidence>
<evidence type="ECO:0000256" key="2">
    <source>
        <dbReference type="ARBA" id="ARBA00023015"/>
    </source>
</evidence>
<dbReference type="PANTHER" id="PTHR34294:SF1">
    <property type="entry name" value="TRANSCRIPTIONAL REGULATOR LSRR"/>
    <property type="match status" value="1"/>
</dbReference>
<dbReference type="GO" id="GO:0003677">
    <property type="term" value="F:DNA binding"/>
    <property type="evidence" value="ECO:0007669"/>
    <property type="project" value="UniProtKB-KW"/>
</dbReference>
<evidence type="ECO:0000256" key="1">
    <source>
        <dbReference type="ARBA" id="ARBA00010466"/>
    </source>
</evidence>
<dbReference type="EMBL" id="JACCFW010000001">
    <property type="protein sequence ID" value="NYJ74919.1"/>
    <property type="molecule type" value="Genomic_DNA"/>
</dbReference>
<dbReference type="InterPro" id="IPR037171">
    <property type="entry name" value="NagB/RpiA_transferase-like"/>
</dbReference>
<name>A0A853DG27_9MICO</name>
<keyword evidence="7" id="KW-1185">Reference proteome</keyword>
<gene>
    <name evidence="6" type="ORF">HNR15_001882</name>
</gene>
<dbReference type="Proteomes" id="UP000571817">
    <property type="component" value="Unassembled WGS sequence"/>
</dbReference>
<evidence type="ECO:0000313" key="6">
    <source>
        <dbReference type="EMBL" id="NYJ74919.1"/>
    </source>
</evidence>
<dbReference type="PANTHER" id="PTHR34294">
    <property type="entry name" value="TRANSCRIPTIONAL REGULATOR-RELATED"/>
    <property type="match status" value="1"/>
</dbReference>
<comment type="similarity">
    <text evidence="1">Belongs to the SorC transcriptional regulatory family.</text>
</comment>
<dbReference type="SUPFAM" id="SSF100950">
    <property type="entry name" value="NagB/RpiA/CoA transferase-like"/>
    <property type="match status" value="1"/>
</dbReference>
<comment type="caution">
    <text evidence="6">The sequence shown here is derived from an EMBL/GenBank/DDBJ whole genome shotgun (WGS) entry which is preliminary data.</text>
</comment>